<sequence length="286" mass="33236">MKYQYQLKTDCLDFEDGVEVLKKKFTNPVVVGNINNLDPDCVNWIINTLVSRGISVKRIRVDRKGYLKYIIKAEYKTKYPEYYINNFFEKTFEHYLCYHFLDLKQNEKFIDIASEHSPVVDIFSNLTGCIGYSQDIMYNPGIHDNKIGSNASEIPVPDEFFNGAIATCSIEHFENDSDILFMREMERLLIKGGKIIIAPLYIYSKSSCQTDPRYSIPGSVSFDNEAIIYCAKDWGNRHGRFYSPESLIRRLIKPNTKLEFVVYIIENLEEIDKSLYCKFILVGTHI</sequence>
<organism evidence="2 3">
    <name type="scientific">Methanolacinia petrolearia (strain DSM 11571 / OCM 486 / SEBR 4847)</name>
    <name type="common">Methanoplanus petrolearius</name>
    <dbReference type="NCBI Taxonomy" id="679926"/>
    <lineage>
        <taxon>Archaea</taxon>
        <taxon>Methanobacteriati</taxon>
        <taxon>Methanobacteriota</taxon>
        <taxon>Stenosarchaea group</taxon>
        <taxon>Methanomicrobia</taxon>
        <taxon>Methanomicrobiales</taxon>
        <taxon>Methanomicrobiaceae</taxon>
        <taxon>Methanolacinia</taxon>
    </lineage>
</organism>
<dbReference type="GO" id="GO:0032259">
    <property type="term" value="P:methylation"/>
    <property type="evidence" value="ECO:0007669"/>
    <property type="project" value="UniProtKB-KW"/>
</dbReference>
<dbReference type="RefSeq" id="WP_013329338.1">
    <property type="nucleotide sequence ID" value="NC_014507.1"/>
</dbReference>
<dbReference type="AlphaFoldDB" id="E1REZ0"/>
<feature type="domain" description="Methyltransferase type 11" evidence="1">
    <location>
        <begin position="147"/>
        <end position="197"/>
    </location>
</feature>
<name>E1REZ0_METP4</name>
<dbReference type="InterPro" id="IPR029063">
    <property type="entry name" value="SAM-dependent_MTases_sf"/>
</dbReference>
<dbReference type="EMBL" id="CP002117">
    <property type="protein sequence ID" value="ADN36161.1"/>
    <property type="molecule type" value="Genomic_DNA"/>
</dbReference>
<dbReference type="eggNOG" id="arCOG04347">
    <property type="taxonomic scope" value="Archaea"/>
</dbReference>
<dbReference type="GeneID" id="9743870"/>
<dbReference type="GO" id="GO:0008757">
    <property type="term" value="F:S-adenosylmethionine-dependent methyltransferase activity"/>
    <property type="evidence" value="ECO:0007669"/>
    <property type="project" value="InterPro"/>
</dbReference>
<dbReference type="KEGG" id="mpi:Mpet_1401"/>
<dbReference type="Pfam" id="PF08241">
    <property type="entry name" value="Methyltransf_11"/>
    <property type="match status" value="1"/>
</dbReference>
<keyword evidence="2" id="KW-0489">Methyltransferase</keyword>
<accession>E1REZ0</accession>
<dbReference type="HOGENOM" id="CLU_955454_0_0_2"/>
<keyword evidence="3" id="KW-1185">Reference proteome</keyword>
<proteinExistence type="predicted"/>
<keyword evidence="2" id="KW-0808">Transferase</keyword>
<evidence type="ECO:0000313" key="3">
    <source>
        <dbReference type="Proteomes" id="UP000006565"/>
    </source>
</evidence>
<dbReference type="SUPFAM" id="SSF53335">
    <property type="entry name" value="S-adenosyl-L-methionine-dependent methyltransferases"/>
    <property type="match status" value="1"/>
</dbReference>
<gene>
    <name evidence="2" type="ordered locus">Mpet_1401</name>
</gene>
<evidence type="ECO:0000259" key="1">
    <source>
        <dbReference type="Pfam" id="PF08241"/>
    </source>
</evidence>
<protein>
    <submittedName>
        <fullName evidence="2">Methyltransferase type 11</fullName>
    </submittedName>
</protein>
<evidence type="ECO:0000313" key="2">
    <source>
        <dbReference type="EMBL" id="ADN36161.1"/>
    </source>
</evidence>
<dbReference type="OrthoDB" id="384335at2157"/>
<dbReference type="InterPro" id="IPR013216">
    <property type="entry name" value="Methyltransf_11"/>
</dbReference>
<reference evidence="2 3" key="1">
    <citation type="journal article" date="2010" name="Stand. Genomic Sci.">
        <title>Complete genome sequence of Methanoplanus petrolearius type strain (SEBR 4847).</title>
        <authorList>
            <person name="Brambilla E."/>
            <person name="Djao O.D."/>
            <person name="Daligault H."/>
            <person name="Lapidus A."/>
            <person name="Lucas S."/>
            <person name="Hammon N."/>
            <person name="Nolan M."/>
            <person name="Tice H."/>
            <person name="Cheng J.F."/>
            <person name="Han C."/>
            <person name="Tapia R."/>
            <person name="Goodwin L."/>
            <person name="Pitluck S."/>
            <person name="Liolios K."/>
            <person name="Ivanova N."/>
            <person name="Mavromatis K."/>
            <person name="Mikhailova N."/>
            <person name="Pati A."/>
            <person name="Chen A."/>
            <person name="Palaniappan K."/>
            <person name="Land M."/>
            <person name="Hauser L."/>
            <person name="Chang Y.J."/>
            <person name="Jeffries C.D."/>
            <person name="Rohde M."/>
            <person name="Spring S."/>
            <person name="Sikorski J."/>
            <person name="Goker M."/>
            <person name="Woyke T."/>
            <person name="Bristow J."/>
            <person name="Eisen J.A."/>
            <person name="Markowitz V."/>
            <person name="Hugenholtz P."/>
            <person name="Kyrpides N.C."/>
            <person name="Klenk H.P."/>
        </authorList>
    </citation>
    <scope>NUCLEOTIDE SEQUENCE [LARGE SCALE GENOMIC DNA]</scope>
    <source>
        <strain evidence="3">DSM 11571 / OCM 486 / SEBR 4847</strain>
    </source>
</reference>
<dbReference type="Proteomes" id="UP000006565">
    <property type="component" value="Chromosome"/>
</dbReference>
<dbReference type="Gene3D" id="3.40.50.150">
    <property type="entry name" value="Vaccinia Virus protein VP39"/>
    <property type="match status" value="1"/>
</dbReference>
<dbReference type="STRING" id="679926.Mpet_1401"/>